<comment type="caution">
    <text evidence="7">The sequence shown here is derived from an EMBL/GenBank/DDBJ whole genome shotgun (WGS) entry which is preliminary data.</text>
</comment>
<feature type="transmembrane region" description="Helical" evidence="6">
    <location>
        <begin position="296"/>
        <end position="313"/>
    </location>
</feature>
<comment type="subcellular location">
    <subcellularLocation>
        <location evidence="1">Cell membrane</location>
        <topology evidence="1">Multi-pass membrane protein</topology>
    </subcellularLocation>
</comment>
<evidence type="ECO:0000256" key="1">
    <source>
        <dbReference type="ARBA" id="ARBA00004651"/>
    </source>
</evidence>
<feature type="transmembrane region" description="Helical" evidence="6">
    <location>
        <begin position="88"/>
        <end position="111"/>
    </location>
</feature>
<accession>A0ABV9FZ68</accession>
<keyword evidence="4 6" id="KW-1133">Transmembrane helix</keyword>
<reference evidence="8" key="1">
    <citation type="journal article" date="2019" name="Int. J. Syst. Evol. Microbiol.">
        <title>The Global Catalogue of Microorganisms (GCM) 10K type strain sequencing project: providing services to taxonomists for standard genome sequencing and annotation.</title>
        <authorList>
            <consortium name="The Broad Institute Genomics Platform"/>
            <consortium name="The Broad Institute Genome Sequencing Center for Infectious Disease"/>
            <person name="Wu L."/>
            <person name="Ma J."/>
        </authorList>
    </citation>
    <scope>NUCLEOTIDE SEQUENCE [LARGE SCALE GENOMIC DNA]</scope>
    <source>
        <strain evidence="8">CGMCC 4.7139</strain>
    </source>
</reference>
<dbReference type="Pfam" id="PF03706">
    <property type="entry name" value="LPG_synthase_TM"/>
    <property type="match status" value="1"/>
</dbReference>
<protein>
    <submittedName>
        <fullName evidence="7">YbhN family protein</fullName>
    </submittedName>
</protein>
<proteinExistence type="predicted"/>
<feature type="transmembrane region" description="Helical" evidence="6">
    <location>
        <begin position="164"/>
        <end position="183"/>
    </location>
</feature>
<feature type="transmembrane region" description="Helical" evidence="6">
    <location>
        <begin position="12"/>
        <end position="31"/>
    </location>
</feature>
<feature type="transmembrane region" description="Helical" evidence="6">
    <location>
        <begin position="51"/>
        <end position="68"/>
    </location>
</feature>
<dbReference type="RefSeq" id="WP_381192313.1">
    <property type="nucleotide sequence ID" value="NZ_JBHSFE010000007.1"/>
</dbReference>
<feature type="transmembrane region" description="Helical" evidence="6">
    <location>
        <begin position="212"/>
        <end position="236"/>
    </location>
</feature>
<gene>
    <name evidence="7" type="ORF">ACFO9E_05995</name>
</gene>
<dbReference type="Proteomes" id="UP001595993">
    <property type="component" value="Unassembled WGS sequence"/>
</dbReference>
<evidence type="ECO:0000256" key="3">
    <source>
        <dbReference type="ARBA" id="ARBA00022692"/>
    </source>
</evidence>
<organism evidence="7 8">
    <name type="scientific">Streptomyces maoxianensis</name>
    <dbReference type="NCBI Taxonomy" id="1459942"/>
    <lineage>
        <taxon>Bacteria</taxon>
        <taxon>Bacillati</taxon>
        <taxon>Actinomycetota</taxon>
        <taxon>Actinomycetes</taxon>
        <taxon>Kitasatosporales</taxon>
        <taxon>Streptomycetaceae</taxon>
        <taxon>Streptomyces</taxon>
    </lineage>
</organism>
<dbReference type="EMBL" id="JBHSFE010000007">
    <property type="protein sequence ID" value="MFC4607365.1"/>
    <property type="molecule type" value="Genomic_DNA"/>
</dbReference>
<dbReference type="InterPro" id="IPR022791">
    <property type="entry name" value="L-PG_synthase/AglD"/>
</dbReference>
<evidence type="ECO:0000313" key="8">
    <source>
        <dbReference type="Proteomes" id="UP001595993"/>
    </source>
</evidence>
<dbReference type="PANTHER" id="PTHR39087">
    <property type="entry name" value="UPF0104 MEMBRANE PROTEIN MJ1595"/>
    <property type="match status" value="1"/>
</dbReference>
<sequence length="318" mass="32608">MSTPHANPLRGLPLRQIACLVPIAAVALWAARHWPLITAGGSELLSANQRWLLVAATLTVLGWVAVSFTRQGATVEPLPAVRLFVTQFAAGAANHLLPAGLGAGAVNLRFLQRRGLPLSRCSAALALHMVAASTGRIALLLALLAVSPNALRLDSLMPDAAGPLLLLVVGCLVCAVAVTLGTVRPLRRAIRAFADTALSDARSVHSRPTRVLALWGGALAYPTIQAAGLVAVAMALEVSVPMVHIGIAYLAGSTLASAVPTPGGIGSVDAALVIALVTTGVSIAMATSVVLGYRIITVWLPLVPGALVLGVLVRSKVI</sequence>
<keyword evidence="3 6" id="KW-0812">Transmembrane</keyword>
<keyword evidence="8" id="KW-1185">Reference proteome</keyword>
<evidence type="ECO:0000313" key="7">
    <source>
        <dbReference type="EMBL" id="MFC4607365.1"/>
    </source>
</evidence>
<evidence type="ECO:0000256" key="5">
    <source>
        <dbReference type="ARBA" id="ARBA00023136"/>
    </source>
</evidence>
<name>A0ABV9FZ68_9ACTN</name>
<feature type="transmembrane region" description="Helical" evidence="6">
    <location>
        <begin position="123"/>
        <end position="144"/>
    </location>
</feature>
<feature type="transmembrane region" description="Helical" evidence="6">
    <location>
        <begin position="242"/>
        <end position="259"/>
    </location>
</feature>
<keyword evidence="2" id="KW-1003">Cell membrane</keyword>
<evidence type="ECO:0000256" key="2">
    <source>
        <dbReference type="ARBA" id="ARBA00022475"/>
    </source>
</evidence>
<evidence type="ECO:0000256" key="4">
    <source>
        <dbReference type="ARBA" id="ARBA00022989"/>
    </source>
</evidence>
<evidence type="ECO:0000256" key="6">
    <source>
        <dbReference type="SAM" id="Phobius"/>
    </source>
</evidence>
<feature type="transmembrane region" description="Helical" evidence="6">
    <location>
        <begin position="271"/>
        <end position="290"/>
    </location>
</feature>
<keyword evidence="5 6" id="KW-0472">Membrane</keyword>
<dbReference type="PANTHER" id="PTHR39087:SF2">
    <property type="entry name" value="UPF0104 MEMBRANE PROTEIN MJ1595"/>
    <property type="match status" value="1"/>
</dbReference>